<proteinExistence type="inferred from homology"/>
<evidence type="ECO:0000256" key="2">
    <source>
        <dbReference type="ARBA" id="ARBA00038251"/>
    </source>
</evidence>
<dbReference type="GO" id="GO:0005886">
    <property type="term" value="C:plasma membrane"/>
    <property type="evidence" value="ECO:0007669"/>
    <property type="project" value="TreeGrafter"/>
</dbReference>
<reference evidence="5" key="1">
    <citation type="submission" date="2019-12" db="UniProtKB">
        <authorList>
            <consortium name="WormBaseParasite"/>
        </authorList>
    </citation>
    <scope>IDENTIFICATION</scope>
</reference>
<dbReference type="Gene3D" id="1.25.40.10">
    <property type="entry name" value="Tetratricopeptide repeat domain"/>
    <property type="match status" value="2"/>
</dbReference>
<dbReference type="InterPro" id="IPR019734">
    <property type="entry name" value="TPR_rpt"/>
</dbReference>
<name>A0A5S6QG23_TRIMR</name>
<dbReference type="SMART" id="SM00028">
    <property type="entry name" value="TPR"/>
    <property type="match status" value="5"/>
</dbReference>
<evidence type="ECO:0000313" key="4">
    <source>
        <dbReference type="Proteomes" id="UP000046395"/>
    </source>
</evidence>
<keyword evidence="4" id="KW-1185">Reference proteome</keyword>
<dbReference type="WBParaSite" id="TMUE_2000006153.1">
    <property type="protein sequence ID" value="TMUE_2000006153.1"/>
    <property type="gene ID" value="WBGene00292663"/>
</dbReference>
<dbReference type="STRING" id="70415.A0A5S6QG23"/>
<dbReference type="GO" id="GO:0072659">
    <property type="term" value="P:protein localization to plasma membrane"/>
    <property type="evidence" value="ECO:0007669"/>
    <property type="project" value="TreeGrafter"/>
</dbReference>
<evidence type="ECO:0000256" key="3">
    <source>
        <dbReference type="SAM" id="MobiDB-lite"/>
    </source>
</evidence>
<feature type="region of interest" description="Disordered" evidence="3">
    <location>
        <begin position="314"/>
        <end position="337"/>
    </location>
</feature>
<dbReference type="InterPro" id="IPR011990">
    <property type="entry name" value="TPR-like_helical_dom_sf"/>
</dbReference>
<sequence length="542" mass="59895">MSQSDTIASGLLTVSSVPFGDIVNQPAAKTTVFVPANRFEEMYVLACISEAIVEQEIAHNDSEDKHEALVTLQSLHNLVTHLLAYLRQFHLLSDVLCTAVSHSQEDRHLWLQYALNFVCNEQNRMAASAFRVLFSLAPENSNDAAAYLFAGRLYLEKFDACDMAVRLGLALSRMADLLPLSADRAVDGRSALSVLHEAVELDVNDYLAEFYLALERSWQLCPDQPNTTFLLALLLTARKLPEEALELVEEAVAEHPSHSALLLLRLRLYSKLFHHEYVITAAKELLVIWRTTGGFLSNLANPFDTTEWRNVAKNGSTSERQSRGVPSQKGAPSSNGRTSIVATNHEYCDADSLVLSSIGSMASHQSSSQMNFHFSELNNCSMTMEARLRGESSIWLELAETLLELGMSDEVAKCVDEASKVLSQAAHILYLKARLYHQSGCLKEAATCYEVTLSACPHYASPARHLALIRQSEGNFKLAEKLLRDVVRIEPLSLNNWVMLGELLSARGASSEAADCFSTAVALADISPLVPFYVIPRVMSSR</sequence>
<comment type="function">
    <text evidence="1">Involved in endocytosis.</text>
</comment>
<evidence type="ECO:0000313" key="5">
    <source>
        <dbReference type="WBParaSite" id="TMUE_2000006153.1"/>
    </source>
</evidence>
<dbReference type="GO" id="GO:0046854">
    <property type="term" value="P:phosphatidylinositol phosphate biosynthetic process"/>
    <property type="evidence" value="ECO:0007669"/>
    <property type="project" value="TreeGrafter"/>
</dbReference>
<dbReference type="PANTHER" id="PTHR23083">
    <property type="entry name" value="TETRATRICOPEPTIDE REPEAT PROTEIN, TPR"/>
    <property type="match status" value="1"/>
</dbReference>
<dbReference type="InterPro" id="IPR051722">
    <property type="entry name" value="Endocytosis_PI4K-reg_protein"/>
</dbReference>
<dbReference type="PANTHER" id="PTHR23083:SF464">
    <property type="entry name" value="TETRATRICOPEPTIDE REPEAT DOMAIN 7, ISOFORM A"/>
    <property type="match status" value="1"/>
</dbReference>
<organism evidence="4 5">
    <name type="scientific">Trichuris muris</name>
    <name type="common">Mouse whipworm</name>
    <dbReference type="NCBI Taxonomy" id="70415"/>
    <lineage>
        <taxon>Eukaryota</taxon>
        <taxon>Metazoa</taxon>
        <taxon>Ecdysozoa</taxon>
        <taxon>Nematoda</taxon>
        <taxon>Enoplea</taxon>
        <taxon>Dorylaimia</taxon>
        <taxon>Trichinellida</taxon>
        <taxon>Trichuridae</taxon>
        <taxon>Trichuris</taxon>
    </lineage>
</organism>
<accession>A0A5S6QG23</accession>
<dbReference type="SUPFAM" id="SSF48452">
    <property type="entry name" value="TPR-like"/>
    <property type="match status" value="2"/>
</dbReference>
<evidence type="ECO:0000256" key="1">
    <source>
        <dbReference type="ARBA" id="ARBA00002550"/>
    </source>
</evidence>
<comment type="similarity">
    <text evidence="2">Belongs to the YPP1 family.</text>
</comment>
<dbReference type="Proteomes" id="UP000046395">
    <property type="component" value="Unassembled WGS sequence"/>
</dbReference>
<dbReference type="AlphaFoldDB" id="A0A5S6QG23"/>
<protein>
    <submittedName>
        <fullName evidence="5">Tetratricopeptide repeat protein 7 N-terminal domain-containing protein</fullName>
    </submittedName>
</protein>